<reference evidence="2 3" key="1">
    <citation type="submission" date="2020-02" db="EMBL/GenBank/DDBJ databases">
        <title>Genome sequencing for Kineobactrum sp. M2.</title>
        <authorList>
            <person name="Park S.-J."/>
        </authorList>
    </citation>
    <scope>NUCLEOTIDE SEQUENCE [LARGE SCALE GENOMIC DNA]</scope>
    <source>
        <strain evidence="2 3">M2</strain>
    </source>
</reference>
<dbReference type="Gene3D" id="3.40.30.10">
    <property type="entry name" value="Glutaredoxin"/>
    <property type="match status" value="1"/>
</dbReference>
<dbReference type="SUPFAM" id="SSF52833">
    <property type="entry name" value="Thioredoxin-like"/>
    <property type="match status" value="1"/>
</dbReference>
<dbReference type="GO" id="GO:0016491">
    <property type="term" value="F:oxidoreductase activity"/>
    <property type="evidence" value="ECO:0007669"/>
    <property type="project" value="InterPro"/>
</dbReference>
<evidence type="ECO:0000259" key="1">
    <source>
        <dbReference type="PROSITE" id="PS51352"/>
    </source>
</evidence>
<dbReference type="AlphaFoldDB" id="A0A6C0TZP9"/>
<dbReference type="EMBL" id="CP048711">
    <property type="protein sequence ID" value="QIB64177.1"/>
    <property type="molecule type" value="Genomic_DNA"/>
</dbReference>
<evidence type="ECO:0000313" key="3">
    <source>
        <dbReference type="Proteomes" id="UP000477680"/>
    </source>
</evidence>
<dbReference type="Pfam" id="PF00578">
    <property type="entry name" value="AhpC-TSA"/>
    <property type="match status" value="1"/>
</dbReference>
<keyword evidence="3" id="KW-1185">Reference proteome</keyword>
<protein>
    <submittedName>
        <fullName evidence="2">AhpC/TSA family protein</fullName>
    </submittedName>
</protein>
<evidence type="ECO:0000313" key="2">
    <source>
        <dbReference type="EMBL" id="QIB64177.1"/>
    </source>
</evidence>
<dbReference type="InterPro" id="IPR013766">
    <property type="entry name" value="Thioredoxin_domain"/>
</dbReference>
<dbReference type="CDD" id="cd02970">
    <property type="entry name" value="PRX_like2"/>
    <property type="match status" value="1"/>
</dbReference>
<accession>A0A6C0TZP9</accession>
<organism evidence="2 3">
    <name type="scientific">Kineobactrum salinum</name>
    <dbReference type="NCBI Taxonomy" id="2708301"/>
    <lineage>
        <taxon>Bacteria</taxon>
        <taxon>Pseudomonadati</taxon>
        <taxon>Pseudomonadota</taxon>
        <taxon>Gammaproteobacteria</taxon>
        <taxon>Cellvibrionales</taxon>
        <taxon>Halieaceae</taxon>
        <taxon>Kineobactrum</taxon>
    </lineage>
</organism>
<name>A0A6C0TZP9_9GAMM</name>
<dbReference type="InterPro" id="IPR036249">
    <property type="entry name" value="Thioredoxin-like_sf"/>
</dbReference>
<dbReference type="Proteomes" id="UP000477680">
    <property type="component" value="Chromosome"/>
</dbReference>
<dbReference type="KEGG" id="kim:G3T16_00865"/>
<proteinExistence type="predicted"/>
<dbReference type="InterPro" id="IPR000866">
    <property type="entry name" value="AhpC/TSA"/>
</dbReference>
<dbReference type="GO" id="GO:0016209">
    <property type="term" value="F:antioxidant activity"/>
    <property type="evidence" value="ECO:0007669"/>
    <property type="project" value="InterPro"/>
</dbReference>
<dbReference type="RefSeq" id="WP_163493427.1">
    <property type="nucleotide sequence ID" value="NZ_CP048711.1"/>
</dbReference>
<dbReference type="PROSITE" id="PS51352">
    <property type="entry name" value="THIOREDOXIN_2"/>
    <property type="match status" value="1"/>
</dbReference>
<feature type="domain" description="Thioredoxin" evidence="1">
    <location>
        <begin position="46"/>
        <end position="209"/>
    </location>
</feature>
<gene>
    <name evidence="2" type="ORF">G3T16_00865</name>
</gene>
<sequence>MQRWLLLATGLVLLIAAGLYWLREPLKQSALERLTADMFLPADNDSFSPGPAPGSHFPGVRARYQGEQVTLLNRFAGRHGTVLVASRSLDWCPYCKRELLELQAHKAAFDAAGIGLVVITYDPPELQQAFVDRHDISIPVLSDIDALTFKTLGILNPDYGPGDPHHGIPTPGMIVIAPDGTVAGKLFLEAYSTRVEAGAALQFAREVLATVTAL</sequence>